<name>A0A0B6YFJ9_9EUPU</name>
<organism evidence="1">
    <name type="scientific">Arion vulgaris</name>
    <dbReference type="NCBI Taxonomy" id="1028688"/>
    <lineage>
        <taxon>Eukaryota</taxon>
        <taxon>Metazoa</taxon>
        <taxon>Spiralia</taxon>
        <taxon>Lophotrochozoa</taxon>
        <taxon>Mollusca</taxon>
        <taxon>Gastropoda</taxon>
        <taxon>Heterobranchia</taxon>
        <taxon>Euthyneura</taxon>
        <taxon>Panpulmonata</taxon>
        <taxon>Eupulmonata</taxon>
        <taxon>Stylommatophora</taxon>
        <taxon>Helicina</taxon>
        <taxon>Arionoidea</taxon>
        <taxon>Arionidae</taxon>
        <taxon>Arion</taxon>
    </lineage>
</organism>
<proteinExistence type="predicted"/>
<reference evidence="1" key="1">
    <citation type="submission" date="2014-12" db="EMBL/GenBank/DDBJ databases">
        <title>Insight into the proteome of Arion vulgaris.</title>
        <authorList>
            <person name="Aradska J."/>
            <person name="Bulat T."/>
            <person name="Smidak R."/>
            <person name="Sarate P."/>
            <person name="Gangsoo J."/>
            <person name="Sialana F."/>
            <person name="Bilban M."/>
            <person name="Lubec G."/>
        </authorList>
    </citation>
    <scope>NUCLEOTIDE SEQUENCE</scope>
    <source>
        <tissue evidence="1">Skin</tissue>
    </source>
</reference>
<gene>
    <name evidence="1" type="primary">ORF24006</name>
</gene>
<dbReference type="EMBL" id="HACG01008087">
    <property type="protein sequence ID" value="CEK54952.1"/>
    <property type="molecule type" value="Transcribed_RNA"/>
</dbReference>
<sequence>MLRKCIDFANLFYYFYGAFMPKTEQKRFTKSVRKAYHLYFACKVRDHDESWVLQACLQELCGESSSMAEGSGQHMTFVISST</sequence>
<protein>
    <submittedName>
        <fullName evidence="1">Uncharacterized protein</fullName>
    </submittedName>
</protein>
<evidence type="ECO:0000313" key="1">
    <source>
        <dbReference type="EMBL" id="CEK54952.1"/>
    </source>
</evidence>
<dbReference type="AlphaFoldDB" id="A0A0B6YFJ9"/>
<accession>A0A0B6YFJ9</accession>